<dbReference type="GO" id="GO:0046983">
    <property type="term" value="F:protein dimerization activity"/>
    <property type="evidence" value="ECO:0007669"/>
    <property type="project" value="InterPro"/>
</dbReference>
<dbReference type="Proteomes" id="UP000313231">
    <property type="component" value="Unassembled WGS sequence"/>
</dbReference>
<feature type="domain" description="Signal transduction histidine kinase subgroup 3 dimerisation and phosphoacceptor" evidence="11">
    <location>
        <begin position="177"/>
        <end position="234"/>
    </location>
</feature>
<keyword evidence="6 12" id="KW-0418">Kinase</keyword>
<evidence type="ECO:0000259" key="10">
    <source>
        <dbReference type="Pfam" id="PF02518"/>
    </source>
</evidence>
<dbReference type="InterPro" id="IPR036890">
    <property type="entry name" value="HATPase_C_sf"/>
</dbReference>
<dbReference type="InterPro" id="IPR003594">
    <property type="entry name" value="HATPase_dom"/>
</dbReference>
<keyword evidence="7" id="KW-0067">ATP-binding</keyword>
<dbReference type="PANTHER" id="PTHR24421:SF10">
    <property type="entry name" value="NITRATE_NITRITE SENSOR PROTEIN NARQ"/>
    <property type="match status" value="1"/>
</dbReference>
<evidence type="ECO:0000313" key="12">
    <source>
        <dbReference type="EMBL" id="TNM36412.1"/>
    </source>
</evidence>
<feature type="domain" description="Histidine kinase/HSP90-like ATPase" evidence="10">
    <location>
        <begin position="286"/>
        <end position="364"/>
    </location>
</feature>
<dbReference type="OrthoDB" id="227596at2"/>
<keyword evidence="9" id="KW-1133">Transmembrane helix</keyword>
<dbReference type="InterPro" id="IPR011712">
    <property type="entry name" value="Sig_transdc_His_kin_sub3_dim/P"/>
</dbReference>
<evidence type="ECO:0000256" key="8">
    <source>
        <dbReference type="ARBA" id="ARBA00023012"/>
    </source>
</evidence>
<gene>
    <name evidence="12" type="ORF">FHP29_19920</name>
</gene>
<evidence type="ECO:0000313" key="13">
    <source>
        <dbReference type="Proteomes" id="UP000313231"/>
    </source>
</evidence>
<feature type="transmembrane region" description="Helical" evidence="9">
    <location>
        <begin position="109"/>
        <end position="128"/>
    </location>
</feature>
<dbReference type="GO" id="GO:0000155">
    <property type="term" value="F:phosphorelay sensor kinase activity"/>
    <property type="evidence" value="ECO:0007669"/>
    <property type="project" value="InterPro"/>
</dbReference>
<dbReference type="EC" id="2.7.13.3" evidence="2"/>
<name>A0A5C4VKS5_9ACTN</name>
<feature type="transmembrane region" description="Helical" evidence="9">
    <location>
        <begin position="16"/>
        <end position="35"/>
    </location>
</feature>
<dbReference type="EMBL" id="VDMP01000027">
    <property type="protein sequence ID" value="TNM36412.1"/>
    <property type="molecule type" value="Genomic_DNA"/>
</dbReference>
<dbReference type="Pfam" id="PF02518">
    <property type="entry name" value="HATPase_c"/>
    <property type="match status" value="1"/>
</dbReference>
<reference evidence="12 13" key="1">
    <citation type="journal article" date="2016" name="Int. J. Syst. Evol. Microbiol.">
        <title>Nocardioides albidus sp. nov., an actinobacterium isolated from garden soil.</title>
        <authorList>
            <person name="Singh H."/>
            <person name="Du J."/>
            <person name="Trinh H."/>
            <person name="Won K."/>
            <person name="Yang J.E."/>
            <person name="Yin C."/>
            <person name="Kook M."/>
            <person name="Yi T.H."/>
        </authorList>
    </citation>
    <scope>NUCLEOTIDE SEQUENCE [LARGE SCALE GENOMIC DNA]</scope>
    <source>
        <strain evidence="12 13">CCTCC AB 2015297</strain>
    </source>
</reference>
<feature type="transmembrane region" description="Helical" evidence="9">
    <location>
        <begin position="88"/>
        <end position="104"/>
    </location>
</feature>
<evidence type="ECO:0000256" key="3">
    <source>
        <dbReference type="ARBA" id="ARBA00022553"/>
    </source>
</evidence>
<evidence type="ECO:0000256" key="7">
    <source>
        <dbReference type="ARBA" id="ARBA00022840"/>
    </source>
</evidence>
<evidence type="ECO:0000256" key="9">
    <source>
        <dbReference type="SAM" id="Phobius"/>
    </source>
</evidence>
<keyword evidence="5" id="KW-0547">Nucleotide-binding</keyword>
<comment type="caution">
    <text evidence="12">The sequence shown here is derived from an EMBL/GenBank/DDBJ whole genome shotgun (WGS) entry which is preliminary data.</text>
</comment>
<evidence type="ECO:0000256" key="6">
    <source>
        <dbReference type="ARBA" id="ARBA00022777"/>
    </source>
</evidence>
<dbReference type="GO" id="GO:0016020">
    <property type="term" value="C:membrane"/>
    <property type="evidence" value="ECO:0007669"/>
    <property type="project" value="InterPro"/>
</dbReference>
<keyword evidence="13" id="KW-1185">Reference proteome</keyword>
<dbReference type="SUPFAM" id="SSF55874">
    <property type="entry name" value="ATPase domain of HSP90 chaperone/DNA topoisomerase II/histidine kinase"/>
    <property type="match status" value="1"/>
</dbReference>
<dbReference type="PANTHER" id="PTHR24421">
    <property type="entry name" value="NITRATE/NITRITE SENSOR PROTEIN NARX-RELATED"/>
    <property type="match status" value="1"/>
</dbReference>
<dbReference type="GO" id="GO:0005524">
    <property type="term" value="F:ATP binding"/>
    <property type="evidence" value="ECO:0007669"/>
    <property type="project" value="UniProtKB-KW"/>
</dbReference>
<accession>A0A5C4VKS5</accession>
<keyword evidence="4" id="KW-0808">Transferase</keyword>
<comment type="catalytic activity">
    <reaction evidence="1">
        <text>ATP + protein L-histidine = ADP + protein N-phospho-L-histidine.</text>
        <dbReference type="EC" id="2.7.13.3"/>
    </reaction>
</comment>
<dbReference type="Gene3D" id="1.20.5.1930">
    <property type="match status" value="1"/>
</dbReference>
<keyword evidence="8" id="KW-0902">Two-component regulatory system</keyword>
<feature type="transmembrane region" description="Helical" evidence="9">
    <location>
        <begin position="41"/>
        <end position="57"/>
    </location>
</feature>
<protein>
    <recommendedName>
        <fullName evidence="2">histidine kinase</fullName>
        <ecNumber evidence="2">2.7.13.3</ecNumber>
    </recommendedName>
</protein>
<proteinExistence type="predicted"/>
<sequence>MAHPSVAELTRAHRSWWPWAVLVITALGTGASNAANDVHPITPAVALAVAAVLPAVMPPLSGRAATAALVVSGALCGLYFALGYADGPVFLALPTVTFLTACAVPVPRWLPGALVGVALVAAGLAARWEWHADEPHKSLWQAIGMVGIVLAAGAVATATRNRFEARAERLERTATEERLRMAQDLHDGVGHGLAVIAMQAGVALHVLDRDPAAARSSLEAIRTTSKEALDALRSELAMIAGEPAPRRPAPGLADIPALVDRVRSAGLRVEVVGEPGERSRESGEAAYAVVQESLTNVLRHAGATSARVVWTERGVTVTDDGRGGAVQDEGMGISGMRVRLEALGGTLRVGPHPEGGFAVVAELPR</sequence>
<keyword evidence="9" id="KW-0472">Membrane</keyword>
<dbReference type="Gene3D" id="3.30.565.10">
    <property type="entry name" value="Histidine kinase-like ATPase, C-terminal domain"/>
    <property type="match status" value="1"/>
</dbReference>
<keyword evidence="9" id="KW-0812">Transmembrane</keyword>
<dbReference type="CDD" id="cd16917">
    <property type="entry name" value="HATPase_UhpB-NarQ-NarX-like"/>
    <property type="match status" value="1"/>
</dbReference>
<evidence type="ECO:0000256" key="2">
    <source>
        <dbReference type="ARBA" id="ARBA00012438"/>
    </source>
</evidence>
<evidence type="ECO:0000256" key="1">
    <source>
        <dbReference type="ARBA" id="ARBA00000085"/>
    </source>
</evidence>
<evidence type="ECO:0000256" key="4">
    <source>
        <dbReference type="ARBA" id="ARBA00022679"/>
    </source>
</evidence>
<organism evidence="12 13">
    <name type="scientific">Nocardioides albidus</name>
    <dbReference type="NCBI Taxonomy" id="1517589"/>
    <lineage>
        <taxon>Bacteria</taxon>
        <taxon>Bacillati</taxon>
        <taxon>Actinomycetota</taxon>
        <taxon>Actinomycetes</taxon>
        <taxon>Propionibacteriales</taxon>
        <taxon>Nocardioidaceae</taxon>
        <taxon>Nocardioides</taxon>
    </lineage>
</organism>
<evidence type="ECO:0000259" key="11">
    <source>
        <dbReference type="Pfam" id="PF07730"/>
    </source>
</evidence>
<dbReference type="Pfam" id="PF07730">
    <property type="entry name" value="HisKA_3"/>
    <property type="match status" value="1"/>
</dbReference>
<dbReference type="AlphaFoldDB" id="A0A5C4VKS5"/>
<feature type="transmembrane region" description="Helical" evidence="9">
    <location>
        <begin position="140"/>
        <end position="159"/>
    </location>
</feature>
<dbReference type="RefSeq" id="WP_139624597.1">
    <property type="nucleotide sequence ID" value="NZ_VDMP01000027.1"/>
</dbReference>
<dbReference type="InterPro" id="IPR050482">
    <property type="entry name" value="Sensor_HK_TwoCompSys"/>
</dbReference>
<evidence type="ECO:0000256" key="5">
    <source>
        <dbReference type="ARBA" id="ARBA00022741"/>
    </source>
</evidence>
<keyword evidence="3" id="KW-0597">Phosphoprotein</keyword>